<accession>A0A084FWJ6</accession>
<evidence type="ECO:0000259" key="3">
    <source>
        <dbReference type="Pfam" id="PF11817"/>
    </source>
</evidence>
<evidence type="ECO:0000313" key="5">
    <source>
        <dbReference type="Proteomes" id="UP000028545"/>
    </source>
</evidence>
<comment type="caution">
    <text evidence="4">The sequence shown here is derived from an EMBL/GenBank/DDBJ whole genome shotgun (WGS) entry which is preliminary data.</text>
</comment>
<dbReference type="GeneID" id="27728390"/>
<feature type="compositionally biased region" description="Acidic residues" evidence="1">
    <location>
        <begin position="726"/>
        <end position="740"/>
    </location>
</feature>
<proteinExistence type="predicted"/>
<dbReference type="VEuPathDB" id="FungiDB:SAPIO_CDS9318"/>
<protein>
    <recommendedName>
        <fullName evidence="6">Trafficking protein particle complex subunit 11</fullName>
    </recommendedName>
</protein>
<evidence type="ECO:0008006" key="6">
    <source>
        <dbReference type="Google" id="ProtNLM"/>
    </source>
</evidence>
<dbReference type="PANTHER" id="PTHR14374:SF0">
    <property type="entry name" value="TRAFFICKING PROTEIN PARTICLE COMPLEX SUBUNIT 11"/>
    <property type="match status" value="1"/>
</dbReference>
<dbReference type="AlphaFoldDB" id="A0A084FWJ6"/>
<dbReference type="EMBL" id="JOWA01000143">
    <property type="protein sequence ID" value="KEZ39458.1"/>
    <property type="molecule type" value="Genomic_DNA"/>
</dbReference>
<dbReference type="PANTHER" id="PTHR14374">
    <property type="entry name" value="FOIE GRAS"/>
    <property type="match status" value="1"/>
</dbReference>
<dbReference type="Pfam" id="PF11817">
    <property type="entry name" value="Foie-gras_1"/>
    <property type="match status" value="1"/>
</dbReference>
<dbReference type="OrthoDB" id="6278596at2759"/>
<dbReference type="Pfam" id="PF07919">
    <property type="entry name" value="Gryzun"/>
    <property type="match status" value="1"/>
</dbReference>
<reference evidence="4 5" key="1">
    <citation type="journal article" date="2014" name="Genome Announc.">
        <title>Draft genome sequence of the pathogenic fungus Scedosporium apiospermum.</title>
        <authorList>
            <person name="Vandeputte P."/>
            <person name="Ghamrawi S."/>
            <person name="Rechenmann M."/>
            <person name="Iltis A."/>
            <person name="Giraud S."/>
            <person name="Fleury M."/>
            <person name="Thornton C."/>
            <person name="Delhaes L."/>
            <person name="Meyer W."/>
            <person name="Papon N."/>
            <person name="Bouchara J.P."/>
        </authorList>
    </citation>
    <scope>NUCLEOTIDE SEQUENCE [LARGE SCALE GENOMIC DNA]</scope>
    <source>
        <strain evidence="4 5">IHEM 14462</strain>
    </source>
</reference>
<dbReference type="HOGENOM" id="CLU_003572_1_0_1"/>
<dbReference type="InterPro" id="IPR012880">
    <property type="entry name" value="Gryzun"/>
</dbReference>
<organism evidence="4 5">
    <name type="scientific">Pseudallescheria apiosperma</name>
    <name type="common">Scedosporium apiospermum</name>
    <dbReference type="NCBI Taxonomy" id="563466"/>
    <lineage>
        <taxon>Eukaryota</taxon>
        <taxon>Fungi</taxon>
        <taxon>Dikarya</taxon>
        <taxon>Ascomycota</taxon>
        <taxon>Pezizomycotina</taxon>
        <taxon>Sordariomycetes</taxon>
        <taxon>Hypocreomycetidae</taxon>
        <taxon>Microascales</taxon>
        <taxon>Microascaceae</taxon>
        <taxon>Scedosporium</taxon>
    </lineage>
</organism>
<name>A0A084FWJ6_PSEDA</name>
<dbReference type="KEGG" id="sapo:SAPIO_CDS9318"/>
<dbReference type="Proteomes" id="UP000028545">
    <property type="component" value="Unassembled WGS sequence"/>
</dbReference>
<gene>
    <name evidence="4" type="ORF">SAPIO_CDS9318</name>
</gene>
<feature type="domain" description="Gryzun putative trafficking through Golgi" evidence="2">
    <location>
        <begin position="636"/>
        <end position="1231"/>
    </location>
</feature>
<dbReference type="OMA" id="CVEYYRD"/>
<dbReference type="InterPro" id="IPR021773">
    <property type="entry name" value="TPC11"/>
</dbReference>
<dbReference type="RefSeq" id="XP_016639257.1">
    <property type="nucleotide sequence ID" value="XM_016790747.1"/>
</dbReference>
<feature type="domain" description="Trafficking protein particle complex subunit 11" evidence="3">
    <location>
        <begin position="340"/>
        <end position="608"/>
    </location>
</feature>
<evidence type="ECO:0000259" key="2">
    <source>
        <dbReference type="Pfam" id="PF07919"/>
    </source>
</evidence>
<evidence type="ECO:0000256" key="1">
    <source>
        <dbReference type="SAM" id="MobiDB-lite"/>
    </source>
</evidence>
<feature type="region of interest" description="Disordered" evidence="1">
    <location>
        <begin position="722"/>
        <end position="741"/>
    </location>
</feature>
<evidence type="ECO:0000313" key="4">
    <source>
        <dbReference type="EMBL" id="KEZ39458.1"/>
    </source>
</evidence>
<keyword evidence="5" id="KW-1185">Reference proteome</keyword>
<sequence length="1246" mass="138974">MDGYPPGSLDPSVPFLVASGLLDSPPNDHYGGSNTATEGTVLKSEVPSLTGENAQVLHDYLAGVDATLPPWSLGDKKRPYRYRVESVGRTYTLPPRHAVLPEDIELPESEIVLHSPLSPLSPSSSLYPDGIINPDWLLRHQNYVPSVFLCFYALTSDQSRATLLDNQLKTDINAIKAEIAKSGYKTRLAVALMSDTSSSPQSVTQGIQERLENIRKGTGLDTGKSIFYIAPRKSSEELTEAADTILTALYPQSLEYYRDLGRHARKKKNRGIIPPPTIPPTSGTSQTLSLSGWQVRYDFKMAVFSEFRQEIDVAMRTYEQAYDELLSEEVWDLIPSWSPRWNEARLLSDIIAIRVLRCFLWNEQTSMAVSRWQAHRDRIGEFIDQRGRGTNNYGWKAWETRWSLVMANLIERMDIPGLHPSTGLLYLPPEKGLPRERLYPWELMHHTGYWYRQAAWHTAARRALAYSMPEEDRQPPESSAAAASTNAGYTYDTYMCPEPYLEFPLDKPGVDYSRLIIDCLMAARTQFHARGQHRLVAEVSLECARESAKLEQWEDVIALLRPVWEDMPFRREGWTDIVEDVNWTLRAAAAQKGLGDLVLAIDWELFHRRFTRRKNWNYDLSKSLEGVPLTSKPSASLSDDEISSFLSASFAFRSGEGKAGDVSSAQLIITSDAFPDSVPVSVSSLKVEFEGSLRDILLTHDPESPESNTVKGNTVISKITLREQDNETLTEDDDDEDSEEPTIFSGTAALTLAPGQCRVYELAIPLREPGEARASSVTVSVDCETFKLDYTVSFPESSLGITWVEPSGFRRIIGRSEAQTIQVQPRPPKLEIKLLNSLEQYYANEAITLEFELVNAEDEDAIAKLDIHAFGDQVPGAKVKVLELPEIVSPANEEASKLAGVSLGTIESSGKVGVQVHLDEAPQPASLEFNLRVSYHLASDPGTRILQKESFTIAIVSPFEANYEMVPRLHKDPWPSLFDPDTIQDLSDDDKDESVRPALGLAQRWCLMCHYASFATEELRVVGLDAQIVSCSPGTRCTTRGRPLPIPDDGLAVQPRVMQDVEFDIIAQKLSLEDRAPARVEAAFIIKWKRPSSSTVNITTMPVPPHTVLSTEPRVLASLSEPRLSSSQVASDIDGLVNLDVTIENPSSHFLTFGLTMEPSDEFAFSGAKKTTVHVLPVSRRTATYRLLPLVRDDFVRPGLVVRDKYFQKVLRVIPTEGMKADKDGLLVWIPGDDEDEDASEDASEA</sequence>